<evidence type="ECO:0000256" key="1">
    <source>
        <dbReference type="SAM" id="Phobius"/>
    </source>
</evidence>
<dbReference type="AlphaFoldDB" id="A0AA38CWE6"/>
<keyword evidence="1" id="KW-1133">Transmembrane helix</keyword>
<feature type="non-terminal residue" evidence="2">
    <location>
        <position position="1"/>
    </location>
</feature>
<keyword evidence="1" id="KW-0812">Transmembrane</keyword>
<protein>
    <submittedName>
        <fullName evidence="2">Uncharacterized protein</fullName>
    </submittedName>
</protein>
<sequence>RNREQPATCILLPSSLAEHRPQIPLLAIPILKPEVPQSLIFTLGIFIFCWAYIQYTNTAPKGHPQVQFFGQAQKS</sequence>
<accession>A0AA38CWE6</accession>
<name>A0AA38CWE6_TAXCH</name>
<keyword evidence="1" id="KW-0472">Membrane</keyword>
<gene>
    <name evidence="2" type="ORF">KI387_008708</name>
</gene>
<comment type="caution">
    <text evidence="2">The sequence shown here is derived from an EMBL/GenBank/DDBJ whole genome shotgun (WGS) entry which is preliminary data.</text>
</comment>
<evidence type="ECO:0000313" key="3">
    <source>
        <dbReference type="Proteomes" id="UP000824469"/>
    </source>
</evidence>
<feature type="transmembrane region" description="Helical" evidence="1">
    <location>
        <begin position="35"/>
        <end position="53"/>
    </location>
</feature>
<organism evidence="2 3">
    <name type="scientific">Taxus chinensis</name>
    <name type="common">Chinese yew</name>
    <name type="synonym">Taxus wallichiana var. chinensis</name>
    <dbReference type="NCBI Taxonomy" id="29808"/>
    <lineage>
        <taxon>Eukaryota</taxon>
        <taxon>Viridiplantae</taxon>
        <taxon>Streptophyta</taxon>
        <taxon>Embryophyta</taxon>
        <taxon>Tracheophyta</taxon>
        <taxon>Spermatophyta</taxon>
        <taxon>Pinopsida</taxon>
        <taxon>Pinidae</taxon>
        <taxon>Conifers II</taxon>
        <taxon>Cupressales</taxon>
        <taxon>Taxaceae</taxon>
        <taxon>Taxus</taxon>
    </lineage>
</organism>
<dbReference type="EMBL" id="JAHRHJ020000008">
    <property type="protein sequence ID" value="KAH9304304.1"/>
    <property type="molecule type" value="Genomic_DNA"/>
</dbReference>
<feature type="non-terminal residue" evidence="2">
    <location>
        <position position="75"/>
    </location>
</feature>
<dbReference type="Proteomes" id="UP000824469">
    <property type="component" value="Unassembled WGS sequence"/>
</dbReference>
<evidence type="ECO:0000313" key="2">
    <source>
        <dbReference type="EMBL" id="KAH9304304.1"/>
    </source>
</evidence>
<proteinExistence type="predicted"/>
<keyword evidence="3" id="KW-1185">Reference proteome</keyword>
<reference evidence="2 3" key="1">
    <citation type="journal article" date="2021" name="Nat. Plants">
        <title>The Taxus genome provides insights into paclitaxel biosynthesis.</title>
        <authorList>
            <person name="Xiong X."/>
            <person name="Gou J."/>
            <person name="Liao Q."/>
            <person name="Li Y."/>
            <person name="Zhou Q."/>
            <person name="Bi G."/>
            <person name="Li C."/>
            <person name="Du R."/>
            <person name="Wang X."/>
            <person name="Sun T."/>
            <person name="Guo L."/>
            <person name="Liang H."/>
            <person name="Lu P."/>
            <person name="Wu Y."/>
            <person name="Zhang Z."/>
            <person name="Ro D.K."/>
            <person name="Shang Y."/>
            <person name="Huang S."/>
            <person name="Yan J."/>
        </authorList>
    </citation>
    <scope>NUCLEOTIDE SEQUENCE [LARGE SCALE GENOMIC DNA]</scope>
    <source>
        <strain evidence="2">Ta-2019</strain>
    </source>
</reference>